<keyword evidence="3" id="KW-0418">Kinase</keyword>
<feature type="compositionally biased region" description="Basic and acidic residues" evidence="1">
    <location>
        <begin position="91"/>
        <end position="100"/>
    </location>
</feature>
<gene>
    <name evidence="2" type="ORF">C1SCF055_LOCUS25144</name>
</gene>
<organism evidence="2">
    <name type="scientific">Cladocopium goreaui</name>
    <dbReference type="NCBI Taxonomy" id="2562237"/>
    <lineage>
        <taxon>Eukaryota</taxon>
        <taxon>Sar</taxon>
        <taxon>Alveolata</taxon>
        <taxon>Dinophyceae</taxon>
        <taxon>Suessiales</taxon>
        <taxon>Symbiodiniaceae</taxon>
        <taxon>Cladocopium</taxon>
    </lineage>
</organism>
<dbReference type="EMBL" id="CAMXCT020002557">
    <property type="protein sequence ID" value="CAL1152256.1"/>
    <property type="molecule type" value="Genomic_DNA"/>
</dbReference>
<dbReference type="AlphaFoldDB" id="A0A9P1CWX2"/>
<dbReference type="EMBL" id="CAMXCT030002557">
    <property type="protein sequence ID" value="CAL4786193.1"/>
    <property type="molecule type" value="Genomic_DNA"/>
</dbReference>
<accession>A0A9P1CWX2</accession>
<evidence type="ECO:0000313" key="2">
    <source>
        <dbReference type="EMBL" id="CAI3998881.1"/>
    </source>
</evidence>
<evidence type="ECO:0000313" key="3">
    <source>
        <dbReference type="EMBL" id="CAL4786193.1"/>
    </source>
</evidence>
<keyword evidence="3" id="KW-0808">Transferase</keyword>
<sequence>MRALALKNFQIACAKLQSSIVPNLVLCRPQWHFAKAEGLQLEARADNTAALGGSFAASQVNGTVEVVSAEECQDMEGIEVEDVPQSCEKVENQRFEDSKADPNPANGKLNCNRPPRRRRCNKASLLARAGKMQALPLQQSYLTMGGRQKVATRRRWFQARKKSVRTLKATNIVKCNGTAL</sequence>
<evidence type="ECO:0000256" key="1">
    <source>
        <dbReference type="SAM" id="MobiDB-lite"/>
    </source>
</evidence>
<dbReference type="GO" id="GO:0004674">
    <property type="term" value="F:protein serine/threonine kinase activity"/>
    <property type="evidence" value="ECO:0007669"/>
    <property type="project" value="UniProtKB-KW"/>
</dbReference>
<keyword evidence="4" id="KW-1185">Reference proteome</keyword>
<name>A0A9P1CWX2_9DINO</name>
<reference evidence="3 4" key="2">
    <citation type="submission" date="2024-05" db="EMBL/GenBank/DDBJ databases">
        <authorList>
            <person name="Chen Y."/>
            <person name="Shah S."/>
            <person name="Dougan E. K."/>
            <person name="Thang M."/>
            <person name="Chan C."/>
        </authorList>
    </citation>
    <scope>NUCLEOTIDE SEQUENCE [LARGE SCALE GENOMIC DNA]</scope>
</reference>
<protein>
    <submittedName>
        <fullName evidence="3">Non-specific serine/threonine protein kinase</fullName>
    </submittedName>
</protein>
<feature type="region of interest" description="Disordered" evidence="1">
    <location>
        <begin position="91"/>
        <end position="116"/>
    </location>
</feature>
<dbReference type="Proteomes" id="UP001152797">
    <property type="component" value="Unassembled WGS sequence"/>
</dbReference>
<proteinExistence type="predicted"/>
<reference evidence="2" key="1">
    <citation type="submission" date="2022-10" db="EMBL/GenBank/DDBJ databases">
        <authorList>
            <person name="Chen Y."/>
            <person name="Dougan E. K."/>
            <person name="Chan C."/>
            <person name="Rhodes N."/>
            <person name="Thang M."/>
        </authorList>
    </citation>
    <scope>NUCLEOTIDE SEQUENCE</scope>
</reference>
<keyword evidence="3" id="KW-0723">Serine/threonine-protein kinase</keyword>
<dbReference type="EMBL" id="CAMXCT010002557">
    <property type="protein sequence ID" value="CAI3998881.1"/>
    <property type="molecule type" value="Genomic_DNA"/>
</dbReference>
<evidence type="ECO:0000313" key="4">
    <source>
        <dbReference type="Proteomes" id="UP001152797"/>
    </source>
</evidence>
<comment type="caution">
    <text evidence="2">The sequence shown here is derived from an EMBL/GenBank/DDBJ whole genome shotgun (WGS) entry which is preliminary data.</text>
</comment>
<dbReference type="OrthoDB" id="444619at2759"/>